<feature type="transmembrane region" description="Helical" evidence="7">
    <location>
        <begin position="535"/>
        <end position="557"/>
    </location>
</feature>
<gene>
    <name evidence="10" type="ORF">GBB04_08805</name>
</gene>
<comment type="similarity">
    <text evidence="6">Belongs to the ABC-4 integral membrane protein family.</text>
</comment>
<comment type="caution">
    <text evidence="10">The sequence shown here is derived from an EMBL/GenBank/DDBJ whole genome shotgun (WGS) entry which is preliminary data.</text>
</comment>
<accession>A0A7J5TG49</accession>
<name>A0A7J5TG49_9BIFI</name>
<feature type="transmembrane region" description="Helical" evidence="7">
    <location>
        <begin position="477"/>
        <end position="503"/>
    </location>
</feature>
<reference evidence="10 11" key="1">
    <citation type="journal article" date="2019" name="Nat. Med.">
        <title>A library of human gut bacterial isolates paired with longitudinal multiomics data enables mechanistic microbiome research.</title>
        <authorList>
            <person name="Poyet M."/>
            <person name="Groussin M."/>
            <person name="Gibbons S.M."/>
            <person name="Avila-Pacheco J."/>
            <person name="Jiang X."/>
            <person name="Kearney S.M."/>
            <person name="Perrotta A.R."/>
            <person name="Berdy B."/>
            <person name="Zhao S."/>
            <person name="Lieberman T.D."/>
            <person name="Swanson P.K."/>
            <person name="Smith M."/>
            <person name="Roesemann S."/>
            <person name="Alexander J.E."/>
            <person name="Rich S.A."/>
            <person name="Livny J."/>
            <person name="Vlamakis H."/>
            <person name="Clish C."/>
            <person name="Bullock K."/>
            <person name="Deik A."/>
            <person name="Scott J."/>
            <person name="Pierce K.A."/>
            <person name="Xavier R.J."/>
            <person name="Alm E.J."/>
        </authorList>
    </citation>
    <scope>NUCLEOTIDE SEQUENCE [LARGE SCALE GENOMIC DNA]</scope>
    <source>
        <strain evidence="10 11">BIOML-A2</strain>
    </source>
</reference>
<evidence type="ECO:0000313" key="11">
    <source>
        <dbReference type="Proteomes" id="UP000429211"/>
    </source>
</evidence>
<evidence type="ECO:0000256" key="3">
    <source>
        <dbReference type="ARBA" id="ARBA00022692"/>
    </source>
</evidence>
<feature type="transmembrane region" description="Helical" evidence="7">
    <location>
        <begin position="827"/>
        <end position="853"/>
    </location>
</feature>
<dbReference type="AlphaFoldDB" id="A0A7J5TG49"/>
<evidence type="ECO:0000256" key="4">
    <source>
        <dbReference type="ARBA" id="ARBA00022989"/>
    </source>
</evidence>
<evidence type="ECO:0000256" key="7">
    <source>
        <dbReference type="SAM" id="Phobius"/>
    </source>
</evidence>
<feature type="transmembrane region" description="Helical" evidence="7">
    <location>
        <begin position="771"/>
        <end position="799"/>
    </location>
</feature>
<feature type="transmembrane region" description="Helical" evidence="7">
    <location>
        <begin position="442"/>
        <end position="461"/>
    </location>
</feature>
<dbReference type="Pfam" id="PF12704">
    <property type="entry name" value="MacB_PCD"/>
    <property type="match status" value="1"/>
</dbReference>
<feature type="transmembrane region" description="Helical" evidence="7">
    <location>
        <begin position="39"/>
        <end position="60"/>
    </location>
</feature>
<feature type="transmembrane region" description="Helical" evidence="7">
    <location>
        <begin position="346"/>
        <end position="376"/>
    </location>
</feature>
<evidence type="ECO:0000256" key="2">
    <source>
        <dbReference type="ARBA" id="ARBA00022475"/>
    </source>
</evidence>
<keyword evidence="2" id="KW-1003">Cell membrane</keyword>
<evidence type="ECO:0000256" key="6">
    <source>
        <dbReference type="ARBA" id="ARBA00038076"/>
    </source>
</evidence>
<feature type="domain" description="ABC3 transporter permease C-terminal" evidence="8">
    <location>
        <begin position="778"/>
        <end position="895"/>
    </location>
</feature>
<dbReference type="EMBL" id="WDPD01000010">
    <property type="protein sequence ID" value="KAB7459778.1"/>
    <property type="molecule type" value="Genomic_DNA"/>
</dbReference>
<organism evidence="10 11">
    <name type="scientific">Bifidobacterium dentium</name>
    <dbReference type="NCBI Taxonomy" id="1689"/>
    <lineage>
        <taxon>Bacteria</taxon>
        <taxon>Bacillati</taxon>
        <taxon>Actinomycetota</taxon>
        <taxon>Actinomycetes</taxon>
        <taxon>Bifidobacteriales</taxon>
        <taxon>Bifidobacteriaceae</taxon>
        <taxon>Bifidobacterium</taxon>
    </lineage>
</organism>
<feature type="domain" description="MacB-like periplasmic core" evidence="9">
    <location>
        <begin position="44"/>
        <end position="234"/>
    </location>
</feature>
<keyword evidence="3 7" id="KW-0812">Transmembrane</keyword>
<dbReference type="InterPro" id="IPR003838">
    <property type="entry name" value="ABC3_permease_C"/>
</dbReference>
<feature type="transmembrane region" description="Helical" evidence="7">
    <location>
        <begin position="388"/>
        <end position="411"/>
    </location>
</feature>
<comment type="subcellular location">
    <subcellularLocation>
        <location evidence="1">Cell membrane</location>
        <topology evidence="1">Multi-pass membrane protein</topology>
    </subcellularLocation>
</comment>
<dbReference type="Proteomes" id="UP000429211">
    <property type="component" value="Unassembled WGS sequence"/>
</dbReference>
<feature type="transmembrane region" description="Helical" evidence="7">
    <location>
        <begin position="865"/>
        <end position="885"/>
    </location>
</feature>
<dbReference type="Pfam" id="PF02687">
    <property type="entry name" value="FtsX"/>
    <property type="match status" value="2"/>
</dbReference>
<dbReference type="PANTHER" id="PTHR30572">
    <property type="entry name" value="MEMBRANE COMPONENT OF TRANSPORTER-RELATED"/>
    <property type="match status" value="1"/>
</dbReference>
<evidence type="ECO:0000259" key="8">
    <source>
        <dbReference type="Pfam" id="PF02687"/>
    </source>
</evidence>
<feature type="transmembrane region" description="Helical" evidence="7">
    <location>
        <begin position="298"/>
        <end position="325"/>
    </location>
</feature>
<feature type="domain" description="ABC3 transporter permease C-terminal" evidence="8">
    <location>
        <begin position="305"/>
        <end position="420"/>
    </location>
</feature>
<keyword evidence="5 7" id="KW-0472">Membrane</keyword>
<evidence type="ECO:0000256" key="5">
    <source>
        <dbReference type="ARBA" id="ARBA00023136"/>
    </source>
</evidence>
<dbReference type="PANTHER" id="PTHR30572:SF4">
    <property type="entry name" value="ABC TRANSPORTER PERMEASE YTRF"/>
    <property type="match status" value="1"/>
</dbReference>
<keyword evidence="4 7" id="KW-1133">Transmembrane helix</keyword>
<dbReference type="InterPro" id="IPR050250">
    <property type="entry name" value="Macrolide_Exporter_MacB"/>
</dbReference>
<evidence type="ECO:0000256" key="1">
    <source>
        <dbReference type="ARBA" id="ARBA00004651"/>
    </source>
</evidence>
<proteinExistence type="inferred from homology"/>
<evidence type="ECO:0000259" key="9">
    <source>
        <dbReference type="Pfam" id="PF12704"/>
    </source>
</evidence>
<dbReference type="GO" id="GO:0022857">
    <property type="term" value="F:transmembrane transporter activity"/>
    <property type="evidence" value="ECO:0007669"/>
    <property type="project" value="TreeGrafter"/>
</dbReference>
<sequence>MHVTPADRRITTVQESEEGTTATMWSITIKLMRKTRRMLIPAGIAIMIGTAFIASTFLFGNAMNDSLSRQATSMFGKANYAISPSTDGLSEQALNDVYSTTVGDFHLDRMNGIEGVDGVRVALESGVTVSKAGNNVSGEAISTARNGKLLPVDITEGSRPIDSNEVALPSNIIKQLGVNIGDTVTLTSRYATDDEGGKAQAENVRVVGITSDPNGVYSYYGGAIVASDNLIARMQGVSDFNSAVATMVYLDLAKDGNTVSAKTIHEVNGLLPKHFSLMSRQEVSNAYIKSIGVGETSIVTIFLLCFGVLAMLVAALVIANTFQVLVAQRRRTLALLRTIGAKKGQLYASVLLESCLLGLIASMLGVAFGCALMGIVCASGVMKQTMHLIFSWQVFVVPIAFGAIMTVLASLGSARSATSVTPLEALRPLELTDDRRSGRARAIFGMLFVVVGIALVAFSIWQMQTTGDVDMLSGNRFVVILLAAIAGAGLVFLGLVLTAVFWLPIFMKGVGALVALSGPSAKVAHANIQKNPRRIAATGAALLIGVTLVSTIATGAASAKETMNDALATRYSVDVVATGSDISQQMASAVKAVKGVTDVVYAPSANVQLKGSDGSVSASTLLIGVKNIGELQNVIRADLGDSTIDAGTVLMPQYNAQSGKRMTFRQGTATFGTAWDENGDTKRTLELKVKQADYRRISSGYGAVGFVDGSHFTNGDLDTNSHTLLVKINETGTTLSGVFDSLQSALSKSTDATVSGPIAERAQWGKTIDSMMMLMVGLIAVAVLIALVGVANTLSLSVIERTRESATLRAIGMTRGQLRRSLGVEALLISLVSGVVGVILGTLFGWLGSYVVFSMYGTVAFPFEWTVNGIVLGVAAAASLLASVFPARRAVNAPPVEALAEA</sequence>
<evidence type="ECO:0000313" key="10">
    <source>
        <dbReference type="EMBL" id="KAB7459778.1"/>
    </source>
</evidence>
<dbReference type="GO" id="GO:0005886">
    <property type="term" value="C:plasma membrane"/>
    <property type="evidence" value="ECO:0007669"/>
    <property type="project" value="UniProtKB-SubCell"/>
</dbReference>
<protein>
    <submittedName>
        <fullName evidence="10">FtsX-like permease family protein</fullName>
    </submittedName>
</protein>
<dbReference type="InterPro" id="IPR025857">
    <property type="entry name" value="MacB_PCD"/>
</dbReference>